<dbReference type="InterPro" id="IPR015424">
    <property type="entry name" value="PyrdxlP-dep_Trfase"/>
</dbReference>
<protein>
    <submittedName>
        <fullName evidence="4">IscS subfamily cysteine desulfurase</fullName>
    </submittedName>
</protein>
<evidence type="ECO:0000313" key="5">
    <source>
        <dbReference type="Proteomes" id="UP001619911"/>
    </source>
</evidence>
<evidence type="ECO:0000256" key="1">
    <source>
        <dbReference type="ARBA" id="ARBA00001933"/>
    </source>
</evidence>
<dbReference type="Gene3D" id="3.90.1150.10">
    <property type="entry name" value="Aspartate Aminotransferase, domain 1"/>
    <property type="match status" value="1"/>
</dbReference>
<dbReference type="InterPro" id="IPR000192">
    <property type="entry name" value="Aminotrans_V_dom"/>
</dbReference>
<evidence type="ECO:0000313" key="4">
    <source>
        <dbReference type="EMBL" id="MFK2824512.1"/>
    </source>
</evidence>
<dbReference type="NCBIfam" id="NF002806">
    <property type="entry name" value="PRK02948.1"/>
    <property type="match status" value="1"/>
</dbReference>
<keyword evidence="5" id="KW-1185">Reference proteome</keyword>
<dbReference type="Proteomes" id="UP001619911">
    <property type="component" value="Unassembled WGS sequence"/>
</dbReference>
<name>A0ABW8I506_9BACI</name>
<feature type="domain" description="Aminotransferase class V" evidence="3">
    <location>
        <begin position="2"/>
        <end position="360"/>
    </location>
</feature>
<dbReference type="PANTHER" id="PTHR11601:SF36">
    <property type="entry name" value="CYSTEINE DESULFURASE NIFS-RELATED"/>
    <property type="match status" value="1"/>
</dbReference>
<gene>
    <name evidence="4" type="ORF">QYG89_02215</name>
</gene>
<dbReference type="InterPro" id="IPR015421">
    <property type="entry name" value="PyrdxlP-dep_Trfase_major"/>
</dbReference>
<dbReference type="PANTHER" id="PTHR11601">
    <property type="entry name" value="CYSTEINE DESULFURYLASE FAMILY MEMBER"/>
    <property type="match status" value="1"/>
</dbReference>
<dbReference type="Gene3D" id="3.40.640.10">
    <property type="entry name" value="Type I PLP-dependent aspartate aminotransferase-like (Major domain)"/>
    <property type="match status" value="1"/>
</dbReference>
<reference evidence="4 5" key="1">
    <citation type="submission" date="2023-07" db="EMBL/GenBank/DDBJ databases">
        <title>Bacillus lucianemedeirus sp. nov, a new species isolated from an immunobiological production facility.</title>
        <authorList>
            <person name="Costa L.V."/>
            <person name="Miranda R.V.S.L."/>
            <person name="Brandao M.L.L."/>
            <person name="Reis C.M.F."/>
            <person name="Frazao A.M."/>
            <person name="Cruz F.V."/>
            <person name="Baio P.V.P."/>
            <person name="Veras J.F.C."/>
            <person name="Ramos J.N."/>
            <person name="Vieira V."/>
        </authorList>
    </citation>
    <scope>NUCLEOTIDE SEQUENCE [LARGE SCALE GENOMIC DNA]</scope>
    <source>
        <strain evidence="4 5">B190/17</strain>
    </source>
</reference>
<comment type="cofactor">
    <cofactor evidence="1">
        <name>pyridoxal 5'-phosphate</name>
        <dbReference type="ChEBI" id="CHEBI:597326"/>
    </cofactor>
</comment>
<accession>A0ABW8I506</accession>
<evidence type="ECO:0000256" key="2">
    <source>
        <dbReference type="ARBA" id="ARBA00022898"/>
    </source>
</evidence>
<dbReference type="PIRSF" id="PIRSF005572">
    <property type="entry name" value="NifS"/>
    <property type="match status" value="1"/>
</dbReference>
<proteinExistence type="predicted"/>
<keyword evidence="2" id="KW-0663">Pyridoxal phosphate</keyword>
<dbReference type="InterPro" id="IPR016454">
    <property type="entry name" value="Cysteine_dSase"/>
</dbReference>
<evidence type="ECO:0000259" key="3">
    <source>
        <dbReference type="Pfam" id="PF00266"/>
    </source>
</evidence>
<dbReference type="SUPFAM" id="SSF53383">
    <property type="entry name" value="PLP-dependent transferases"/>
    <property type="match status" value="1"/>
</dbReference>
<organism evidence="4 5">
    <name type="scientific">Bacillus lumedeiriae</name>
    <dbReference type="NCBI Taxonomy" id="3058829"/>
    <lineage>
        <taxon>Bacteria</taxon>
        <taxon>Bacillati</taxon>
        <taxon>Bacillota</taxon>
        <taxon>Bacilli</taxon>
        <taxon>Bacillales</taxon>
        <taxon>Bacillaceae</taxon>
        <taxon>Bacillus</taxon>
    </lineage>
</organism>
<dbReference type="EMBL" id="JAUIYO010000001">
    <property type="protein sequence ID" value="MFK2824512.1"/>
    <property type="molecule type" value="Genomic_DNA"/>
</dbReference>
<dbReference type="Pfam" id="PF00266">
    <property type="entry name" value="Aminotran_5"/>
    <property type="match status" value="1"/>
</dbReference>
<dbReference type="InterPro" id="IPR015422">
    <property type="entry name" value="PyrdxlP-dep_Trfase_small"/>
</dbReference>
<sequence length="374" mass="40731">MIYFDYAATTPMSEEALSVYIQTSREFFGNSSSLHDEGSRSLFLLEQCRKTLAQLIGGKEDGIYFTSGGTESNLLSIVSLAQASKTKGKHIITSLAEHSSVHAAMAYLEKEGFYITKLPLNSQGTIEPETVAAAIRPDTVLVSLQYANQEIGAIHPIEDIGRLLKQKSILFHSDCVQAFGKLDLCPLLPWVDSLSLSSHKLFGPKGVGAAYIHPSIRWSPLFPGLTHENGFRGGTVDVPAIAAFIAASEKACQTFNLEKEWELRNGLKKKLANSPFRWIESDEASQLPSIIGLTAPSIEGQLVLLKLNERGFAISTGSACDSRSETGTKAIQAMGYSIEEARQFFRVSFSSRTTPEEMGQLGEALLEITSVISC</sequence>
<comment type="caution">
    <text evidence="4">The sequence shown here is derived from an EMBL/GenBank/DDBJ whole genome shotgun (WGS) entry which is preliminary data.</text>
</comment>
<dbReference type="RefSeq" id="WP_404314101.1">
    <property type="nucleotide sequence ID" value="NZ_JAUIYO010000001.1"/>
</dbReference>